<dbReference type="STRING" id="1291518.A0A0D9NIZ4"/>
<evidence type="ECO:0000313" key="2">
    <source>
        <dbReference type="Proteomes" id="UP000054544"/>
    </source>
</evidence>
<dbReference type="Proteomes" id="UP000054544">
    <property type="component" value="Unassembled WGS sequence"/>
</dbReference>
<protein>
    <submittedName>
        <fullName evidence="1">Uncharacterized protein</fullName>
    </submittedName>
</protein>
<dbReference type="AlphaFoldDB" id="A0A0D9NIZ4"/>
<name>A0A0D9NIZ4_METAN</name>
<keyword evidence="2" id="KW-1185">Reference proteome</keyword>
<evidence type="ECO:0000313" key="1">
    <source>
        <dbReference type="EMBL" id="KJK73871.1"/>
    </source>
</evidence>
<dbReference type="InterPro" id="IPR012344">
    <property type="entry name" value="Matrix_HIV/RSV_N"/>
</dbReference>
<gene>
    <name evidence="1" type="ORF">H634G_10849</name>
</gene>
<reference evidence="2" key="1">
    <citation type="journal article" date="2014" name="BMC Genomics">
        <title>The genome sequence of the biocontrol fungus Metarhizium anisopliae and comparative genomics of Metarhizium species.</title>
        <authorList>
            <person name="Pattemore J.A."/>
            <person name="Hane J.K."/>
            <person name="Williams A.H."/>
            <person name="Wilson B.A."/>
            <person name="Stodart B.J."/>
            <person name="Ash G.J."/>
        </authorList>
    </citation>
    <scope>NUCLEOTIDE SEQUENCE [LARGE SCALE GENOMIC DNA]</scope>
    <source>
        <strain evidence="2">BRIP 53293</strain>
    </source>
</reference>
<accession>A0A0D9NIZ4</accession>
<organism evidence="1 2">
    <name type="scientific">Metarhizium anisopliae BRIP 53293</name>
    <dbReference type="NCBI Taxonomy" id="1291518"/>
    <lineage>
        <taxon>Eukaryota</taxon>
        <taxon>Fungi</taxon>
        <taxon>Dikarya</taxon>
        <taxon>Ascomycota</taxon>
        <taxon>Pezizomycotina</taxon>
        <taxon>Sordariomycetes</taxon>
        <taxon>Hypocreomycetidae</taxon>
        <taxon>Hypocreales</taxon>
        <taxon>Clavicipitaceae</taxon>
        <taxon>Metarhizium</taxon>
    </lineage>
</organism>
<sequence>MIDLEEAIVLAKQAVAATPEDQPNRAMWLSNLGNKLKSRYERTGASDDLDAASIHLQNAWNTTMASPFHRVKAAAQCIKLLVVQHNIDVAIQMGKDVIHLIPAVNTNDLDRNDEQYVVSTFAGVAADLCALLLASNKFDDALQYLEVGRAVILSKLIERRSYVSDLEQPGIARRYEELRDEVNAPLRGLEGAAREQALKKRQQSILDLNTCINEIRTIPGHERFLLSQTTADMQKCAAGGSIVIVNITKFRSDAIIITSAVVKAISLSAMSPFDAMARLSKDWAGRRDEPAEKKRDYLAYLTWLWECCVEQILDKVRDLQDPSGNNPLRVWWIGSGLASSMPFHAAGKHRAGSTETAYHRAVSSNAPSIEALTYARKRAKESETAHGSLVLISMPTTPGEE</sequence>
<proteinExistence type="predicted"/>
<dbReference type="EMBL" id="KE384772">
    <property type="protein sequence ID" value="KJK73871.1"/>
    <property type="molecule type" value="Genomic_DNA"/>
</dbReference>
<dbReference type="Gene3D" id="1.10.150.90">
    <property type="entry name" value="Immunodeficiency lentiviruses, gag gene matrix protein p17"/>
    <property type="match status" value="1"/>
</dbReference>